<dbReference type="AlphaFoldDB" id="M5S4P3"/>
<name>M5S4P3_9BACT</name>
<keyword evidence="3" id="KW-1185">Reference proteome</keyword>
<dbReference type="SUPFAM" id="SSF53474">
    <property type="entry name" value="alpha/beta-Hydrolases"/>
    <property type="match status" value="1"/>
</dbReference>
<evidence type="ECO:0000313" key="3">
    <source>
        <dbReference type="Proteomes" id="UP000011991"/>
    </source>
</evidence>
<accession>M5S4P3</accession>
<keyword evidence="1" id="KW-0378">Hydrolase</keyword>
<dbReference type="Gene3D" id="3.40.50.1820">
    <property type="entry name" value="alpha/beta hydrolase"/>
    <property type="match status" value="1"/>
</dbReference>
<sequence length="344" mass="37769">MTYLRRPQSLLAFAVFLAAIWTLHATAEMPHLPLKAFVAKDTLDPPREDSDDARDCLTGLVWPPSEFEVSWEAPLTGKGDAIAMFPSPIPSGDSRNDQVSMECYFARDGNGKPITAPAVVVVHESGSKMAVGRVFARGFQTCGVHAFLIHLPYYGNRRSSEQRPDRKRLIDAIPQAVADVRRARDAVAALPYVQDGRVSLQGTSLGGFVSATSACLDSGTDGCGYDNVFILLAGGNLMKVIQSGRKDAAKFRQQLQQSGMTPDQIAAIVNRVEPLRMAHRLDPKRTWLYSADFDQVVPIQNAIDLAQTAALDPSHHVRMLGNHYSGFVYIPFVIPKMAKVIHQR</sequence>
<dbReference type="InterPro" id="IPR002471">
    <property type="entry name" value="Pept_S9_AS"/>
</dbReference>
<dbReference type="GO" id="GO:0004252">
    <property type="term" value="F:serine-type endopeptidase activity"/>
    <property type="evidence" value="ECO:0007669"/>
    <property type="project" value="InterPro"/>
</dbReference>
<dbReference type="Proteomes" id="UP000011991">
    <property type="component" value="Unassembled WGS sequence"/>
</dbReference>
<dbReference type="RefSeq" id="WP_008690840.1">
    <property type="nucleotide sequence ID" value="NZ_ANOG01000068.1"/>
</dbReference>
<evidence type="ECO:0000313" key="2">
    <source>
        <dbReference type="EMBL" id="EMI22612.1"/>
    </source>
</evidence>
<gene>
    <name evidence="2" type="ORF">RMSM_00454</name>
</gene>
<protein>
    <submittedName>
        <fullName evidence="2">YdjC</fullName>
    </submittedName>
</protein>
<dbReference type="OrthoDB" id="9783926at2"/>
<comment type="caution">
    <text evidence="2">The sequence shown here is derived from an EMBL/GenBank/DDBJ whole genome shotgun (WGS) entry which is preliminary data.</text>
</comment>
<dbReference type="EMBL" id="ANOG01000068">
    <property type="protein sequence ID" value="EMI22612.1"/>
    <property type="molecule type" value="Genomic_DNA"/>
</dbReference>
<organism evidence="2 3">
    <name type="scientific">Rhodopirellula maiorica SM1</name>
    <dbReference type="NCBI Taxonomy" id="1265738"/>
    <lineage>
        <taxon>Bacteria</taxon>
        <taxon>Pseudomonadati</taxon>
        <taxon>Planctomycetota</taxon>
        <taxon>Planctomycetia</taxon>
        <taxon>Pirellulales</taxon>
        <taxon>Pirellulaceae</taxon>
        <taxon>Novipirellula</taxon>
    </lineage>
</organism>
<dbReference type="PATRIC" id="fig|1265738.3.peg.461"/>
<proteinExistence type="predicted"/>
<dbReference type="GO" id="GO:0006508">
    <property type="term" value="P:proteolysis"/>
    <property type="evidence" value="ECO:0007669"/>
    <property type="project" value="InterPro"/>
</dbReference>
<dbReference type="PROSITE" id="PS00708">
    <property type="entry name" value="PRO_ENDOPEP_SER"/>
    <property type="match status" value="1"/>
</dbReference>
<reference evidence="2 3" key="1">
    <citation type="journal article" date="2013" name="Mar. Genomics">
        <title>Expression of sulfatases in Rhodopirellula baltica and the diversity of sulfatases in the genus Rhodopirellula.</title>
        <authorList>
            <person name="Wegner C.E."/>
            <person name="Richter-Heitmann T."/>
            <person name="Klindworth A."/>
            <person name="Klockow C."/>
            <person name="Richter M."/>
            <person name="Achstetter T."/>
            <person name="Glockner F.O."/>
            <person name="Harder J."/>
        </authorList>
    </citation>
    <scope>NUCLEOTIDE SEQUENCE [LARGE SCALE GENOMIC DNA]</scope>
    <source>
        <strain evidence="2 3">SM1</strain>
    </source>
</reference>
<evidence type="ECO:0000256" key="1">
    <source>
        <dbReference type="ARBA" id="ARBA00022801"/>
    </source>
</evidence>
<dbReference type="InterPro" id="IPR029058">
    <property type="entry name" value="AB_hydrolase_fold"/>
</dbReference>